<reference evidence="1" key="1">
    <citation type="submission" date="2021-08" db="EMBL/GenBank/DDBJ databases">
        <title>WGS assembly of Ceratopteris richardii.</title>
        <authorList>
            <person name="Marchant D.B."/>
            <person name="Chen G."/>
            <person name="Jenkins J."/>
            <person name="Shu S."/>
            <person name="Leebens-Mack J."/>
            <person name="Grimwood J."/>
            <person name="Schmutz J."/>
            <person name="Soltis P."/>
            <person name="Soltis D."/>
            <person name="Chen Z.-H."/>
        </authorList>
    </citation>
    <scope>NUCLEOTIDE SEQUENCE</scope>
    <source>
        <strain evidence="1">Whitten #5841</strain>
        <tissue evidence="1">Leaf</tissue>
    </source>
</reference>
<sequence length="132" mass="15731">MRSSGNPHKIRLTLARRHNYEMYTFLLKTNLHSYYSMHQVQRLRGTTVRNKIPLNEAAGHRRWNQKVKLLILVISYVMNELKKMKKDQIGEMVSQSLRKVTKEKRKMQCFTKHHIRGEKGWSPPPLPKHTLK</sequence>
<protein>
    <submittedName>
        <fullName evidence="1">Uncharacterized protein</fullName>
    </submittedName>
</protein>
<gene>
    <name evidence="1" type="ORF">KP509_16G050600</name>
</gene>
<dbReference type="Proteomes" id="UP000825935">
    <property type="component" value="Chromosome 16"/>
</dbReference>
<name>A0A8T2SZI8_CERRI</name>
<keyword evidence="2" id="KW-1185">Reference proteome</keyword>
<organism evidence="1 2">
    <name type="scientific">Ceratopteris richardii</name>
    <name type="common">Triangle waterfern</name>
    <dbReference type="NCBI Taxonomy" id="49495"/>
    <lineage>
        <taxon>Eukaryota</taxon>
        <taxon>Viridiplantae</taxon>
        <taxon>Streptophyta</taxon>
        <taxon>Embryophyta</taxon>
        <taxon>Tracheophyta</taxon>
        <taxon>Polypodiopsida</taxon>
        <taxon>Polypodiidae</taxon>
        <taxon>Polypodiales</taxon>
        <taxon>Pteridineae</taxon>
        <taxon>Pteridaceae</taxon>
        <taxon>Parkerioideae</taxon>
        <taxon>Ceratopteris</taxon>
    </lineage>
</organism>
<comment type="caution">
    <text evidence="1">The sequence shown here is derived from an EMBL/GenBank/DDBJ whole genome shotgun (WGS) entry which is preliminary data.</text>
</comment>
<evidence type="ECO:0000313" key="2">
    <source>
        <dbReference type="Proteomes" id="UP000825935"/>
    </source>
</evidence>
<proteinExistence type="predicted"/>
<accession>A0A8T2SZI8</accession>
<dbReference type="EMBL" id="CM035421">
    <property type="protein sequence ID" value="KAH7387960.1"/>
    <property type="molecule type" value="Genomic_DNA"/>
</dbReference>
<dbReference type="AlphaFoldDB" id="A0A8T2SZI8"/>
<evidence type="ECO:0000313" key="1">
    <source>
        <dbReference type="EMBL" id="KAH7387960.1"/>
    </source>
</evidence>